<dbReference type="GO" id="GO:0009103">
    <property type="term" value="P:lipopolysaccharide biosynthetic process"/>
    <property type="evidence" value="ECO:0007669"/>
    <property type="project" value="UniProtKB-KW"/>
</dbReference>
<dbReference type="InterPro" id="IPR037185">
    <property type="entry name" value="EmrE-like"/>
</dbReference>
<evidence type="ECO:0000256" key="2">
    <source>
        <dbReference type="ARBA" id="ARBA00022475"/>
    </source>
</evidence>
<name>A0A9D9NG40_9BACT</name>
<evidence type="ECO:0000256" key="7">
    <source>
        <dbReference type="ARBA" id="ARBA00022985"/>
    </source>
</evidence>
<feature type="transmembrane region" description="Helical" evidence="11">
    <location>
        <begin position="73"/>
        <end position="93"/>
    </location>
</feature>
<evidence type="ECO:0000256" key="8">
    <source>
        <dbReference type="ARBA" id="ARBA00022989"/>
    </source>
</evidence>
<dbReference type="PANTHER" id="PTHR30561:SF9">
    <property type="entry name" value="4-AMINO-4-DEOXY-L-ARABINOSE-PHOSPHOUNDECAPRENOL FLIPPASE SUBUNIT ARNF-RELATED"/>
    <property type="match status" value="1"/>
</dbReference>
<evidence type="ECO:0000256" key="6">
    <source>
        <dbReference type="ARBA" id="ARBA00022692"/>
    </source>
</evidence>
<evidence type="ECO:0000259" key="12">
    <source>
        <dbReference type="Pfam" id="PF00892"/>
    </source>
</evidence>
<protein>
    <submittedName>
        <fullName evidence="13">EamA family transporter</fullName>
    </submittedName>
</protein>
<comment type="subcellular location">
    <subcellularLocation>
        <location evidence="1">Cell membrane</location>
        <topology evidence="1">Multi-pass membrane protein</topology>
    </subcellularLocation>
</comment>
<dbReference type="AlphaFoldDB" id="A0A9D9NG40"/>
<keyword evidence="6 11" id="KW-0812">Transmembrane</keyword>
<dbReference type="SUPFAM" id="SSF103481">
    <property type="entry name" value="Multidrug resistance efflux transporter EmrE"/>
    <property type="match status" value="1"/>
</dbReference>
<dbReference type="EMBL" id="JADIMA010000011">
    <property type="protein sequence ID" value="MBO8472234.1"/>
    <property type="molecule type" value="Genomic_DNA"/>
</dbReference>
<evidence type="ECO:0000256" key="11">
    <source>
        <dbReference type="SAM" id="Phobius"/>
    </source>
</evidence>
<evidence type="ECO:0000313" key="14">
    <source>
        <dbReference type="Proteomes" id="UP000823604"/>
    </source>
</evidence>
<dbReference type="Gene3D" id="1.10.3730.20">
    <property type="match status" value="1"/>
</dbReference>
<evidence type="ECO:0000313" key="13">
    <source>
        <dbReference type="EMBL" id="MBO8472234.1"/>
    </source>
</evidence>
<keyword evidence="2" id="KW-1003">Cell membrane</keyword>
<keyword evidence="10 11" id="KW-0472">Membrane</keyword>
<dbReference type="Pfam" id="PF00892">
    <property type="entry name" value="EamA"/>
    <property type="match status" value="1"/>
</dbReference>
<organism evidence="13 14">
    <name type="scientific">Candidatus Merdivivens pullicola</name>
    <dbReference type="NCBI Taxonomy" id="2840872"/>
    <lineage>
        <taxon>Bacteria</taxon>
        <taxon>Pseudomonadati</taxon>
        <taxon>Bacteroidota</taxon>
        <taxon>Bacteroidia</taxon>
        <taxon>Bacteroidales</taxon>
        <taxon>Muribaculaceae</taxon>
        <taxon>Muribaculaceae incertae sedis</taxon>
        <taxon>Candidatus Merdivivens</taxon>
    </lineage>
</organism>
<keyword evidence="7" id="KW-0448">Lipopolysaccharide biosynthesis</keyword>
<dbReference type="GO" id="GO:0009245">
    <property type="term" value="P:lipid A biosynthetic process"/>
    <property type="evidence" value="ECO:0007669"/>
    <property type="project" value="UniProtKB-KW"/>
</dbReference>
<dbReference type="Proteomes" id="UP000823604">
    <property type="component" value="Unassembled WGS sequence"/>
</dbReference>
<keyword evidence="9" id="KW-0443">Lipid metabolism</keyword>
<evidence type="ECO:0000256" key="4">
    <source>
        <dbReference type="ARBA" id="ARBA00022519"/>
    </source>
</evidence>
<sequence length="119" mass="13324">MMKLVLLSVFHCLTLCAGQVFLKISLARTGAFRFTWDYIKEFLTCWQWAACGASFLIACITWMYILKNYEFSLAYPITSMTFVFSIFAGYFVFGEAISISKLVGVALITLGIVVIATGK</sequence>
<feature type="transmembrane region" description="Helical" evidence="11">
    <location>
        <begin position="99"/>
        <end position="118"/>
    </location>
</feature>
<dbReference type="PANTHER" id="PTHR30561">
    <property type="entry name" value="SMR FAMILY PROTON-DEPENDENT DRUG EFFLUX TRANSPORTER SUGE"/>
    <property type="match status" value="1"/>
</dbReference>
<comment type="caution">
    <text evidence="13">The sequence shown here is derived from an EMBL/GenBank/DDBJ whole genome shotgun (WGS) entry which is preliminary data.</text>
</comment>
<proteinExistence type="predicted"/>
<feature type="domain" description="EamA" evidence="12">
    <location>
        <begin position="46"/>
        <end position="116"/>
    </location>
</feature>
<feature type="transmembrane region" description="Helical" evidence="11">
    <location>
        <begin position="46"/>
        <end position="66"/>
    </location>
</feature>
<dbReference type="GO" id="GO:0005886">
    <property type="term" value="C:plasma membrane"/>
    <property type="evidence" value="ECO:0007669"/>
    <property type="project" value="UniProtKB-SubCell"/>
</dbReference>
<reference evidence="13" key="1">
    <citation type="submission" date="2020-10" db="EMBL/GenBank/DDBJ databases">
        <authorList>
            <person name="Gilroy R."/>
        </authorList>
    </citation>
    <scope>NUCLEOTIDE SEQUENCE</scope>
    <source>
        <strain evidence="13">B1-8020</strain>
    </source>
</reference>
<keyword evidence="3" id="KW-0444">Lipid biosynthesis</keyword>
<evidence type="ECO:0000256" key="9">
    <source>
        <dbReference type="ARBA" id="ARBA00023098"/>
    </source>
</evidence>
<gene>
    <name evidence="13" type="ORF">IAB81_01200</name>
</gene>
<reference evidence="13" key="2">
    <citation type="journal article" date="2021" name="PeerJ">
        <title>Extensive microbial diversity within the chicken gut microbiome revealed by metagenomics and culture.</title>
        <authorList>
            <person name="Gilroy R."/>
            <person name="Ravi A."/>
            <person name="Getino M."/>
            <person name="Pursley I."/>
            <person name="Horton D.L."/>
            <person name="Alikhan N.F."/>
            <person name="Baker D."/>
            <person name="Gharbi K."/>
            <person name="Hall N."/>
            <person name="Watson M."/>
            <person name="Adriaenssens E.M."/>
            <person name="Foster-Nyarko E."/>
            <person name="Jarju S."/>
            <person name="Secka A."/>
            <person name="Antonio M."/>
            <person name="Oren A."/>
            <person name="Chaudhuri R.R."/>
            <person name="La Ragione R."/>
            <person name="Hildebrand F."/>
            <person name="Pallen M.J."/>
        </authorList>
    </citation>
    <scope>NUCLEOTIDE SEQUENCE</scope>
    <source>
        <strain evidence="13">B1-8020</strain>
    </source>
</reference>
<evidence type="ECO:0000256" key="10">
    <source>
        <dbReference type="ARBA" id="ARBA00023136"/>
    </source>
</evidence>
<keyword evidence="8 11" id="KW-1133">Transmembrane helix</keyword>
<dbReference type="GO" id="GO:0022857">
    <property type="term" value="F:transmembrane transporter activity"/>
    <property type="evidence" value="ECO:0007669"/>
    <property type="project" value="InterPro"/>
</dbReference>
<keyword evidence="4" id="KW-0997">Cell inner membrane</keyword>
<evidence type="ECO:0000256" key="5">
    <source>
        <dbReference type="ARBA" id="ARBA00022556"/>
    </source>
</evidence>
<dbReference type="InterPro" id="IPR000620">
    <property type="entry name" value="EamA_dom"/>
</dbReference>
<dbReference type="InterPro" id="IPR000390">
    <property type="entry name" value="Small_drug/metabolite_transptr"/>
</dbReference>
<evidence type="ECO:0000256" key="1">
    <source>
        <dbReference type="ARBA" id="ARBA00004651"/>
    </source>
</evidence>
<accession>A0A9D9NG40</accession>
<keyword evidence="5" id="KW-0441">Lipid A biosynthesis</keyword>
<evidence type="ECO:0000256" key="3">
    <source>
        <dbReference type="ARBA" id="ARBA00022516"/>
    </source>
</evidence>